<dbReference type="InParanoid" id="K0IIC2"/>
<keyword evidence="3" id="KW-0812">Transmembrane</keyword>
<dbReference type="InterPro" id="IPR008972">
    <property type="entry name" value="Cupredoxin"/>
</dbReference>
<dbReference type="InterPro" id="IPR052721">
    <property type="entry name" value="ET_Amicyanin"/>
</dbReference>
<keyword evidence="3" id="KW-1133">Transmembrane helix</keyword>
<evidence type="ECO:0000256" key="2">
    <source>
        <dbReference type="ARBA" id="ARBA00023008"/>
    </source>
</evidence>
<feature type="transmembrane region" description="Helical" evidence="3">
    <location>
        <begin position="91"/>
        <end position="110"/>
    </location>
</feature>
<accession>K0IIC2</accession>
<dbReference type="Gene3D" id="2.60.40.420">
    <property type="entry name" value="Cupredoxins - blue copper proteins"/>
    <property type="match status" value="1"/>
</dbReference>
<feature type="domain" description="Blue (type 1) copper" evidence="4">
    <location>
        <begin position="155"/>
        <end position="238"/>
    </location>
</feature>
<keyword evidence="6" id="KW-1185">Reference proteome</keyword>
<dbReference type="EMBL" id="CP002408">
    <property type="protein sequence ID" value="AFU57772.1"/>
    <property type="molecule type" value="Genomic_DNA"/>
</dbReference>
<evidence type="ECO:0000313" key="6">
    <source>
        <dbReference type="Proteomes" id="UP000008037"/>
    </source>
</evidence>
<keyword evidence="2" id="KW-0186">Copper</keyword>
<proteinExistence type="predicted"/>
<evidence type="ECO:0000256" key="1">
    <source>
        <dbReference type="ARBA" id="ARBA00022723"/>
    </source>
</evidence>
<keyword evidence="1" id="KW-0479">Metal-binding</keyword>
<name>K0IIC2_NITGG</name>
<protein>
    <submittedName>
        <fullName evidence="5">Blue copper domain-containing protein</fullName>
    </submittedName>
</protein>
<keyword evidence="3" id="KW-0472">Membrane</keyword>
<evidence type="ECO:0000256" key="3">
    <source>
        <dbReference type="SAM" id="Phobius"/>
    </source>
</evidence>
<dbReference type="SUPFAM" id="SSF49503">
    <property type="entry name" value="Cupredoxins"/>
    <property type="match status" value="1"/>
</dbReference>
<dbReference type="OrthoDB" id="11836at2157"/>
<evidence type="ECO:0000259" key="4">
    <source>
        <dbReference type="Pfam" id="PF00127"/>
    </source>
</evidence>
<dbReference type="HOGENOM" id="CLU_1163827_0_0_2"/>
<gene>
    <name evidence="5" type="ordered locus">Ngar_c08300</name>
</gene>
<reference evidence="5 6" key="1">
    <citation type="journal article" date="2012" name="Environ. Microbiol.">
        <title>The genome of the ammonia-oxidizing Candidatus Nitrososphaera gargensis: insights into metabolic versatility and environmental adaptations.</title>
        <authorList>
            <person name="Spang A."/>
            <person name="Poehlein A."/>
            <person name="Offre P."/>
            <person name="Zumbragel S."/>
            <person name="Haider S."/>
            <person name="Rychlik N."/>
            <person name="Nowka B."/>
            <person name="Schmeisser C."/>
            <person name="Lebedeva E.V."/>
            <person name="Rattei T."/>
            <person name="Bohm C."/>
            <person name="Schmid M."/>
            <person name="Galushko A."/>
            <person name="Hatzenpichler R."/>
            <person name="Weinmaier T."/>
            <person name="Daniel R."/>
            <person name="Schleper C."/>
            <person name="Spieck E."/>
            <person name="Streit W."/>
            <person name="Wagner M."/>
        </authorList>
    </citation>
    <scope>NUCLEOTIDE SEQUENCE [LARGE SCALE GENOMIC DNA]</scope>
    <source>
        <strain evidence="6">Ga9.2</strain>
    </source>
</reference>
<dbReference type="InterPro" id="IPR000923">
    <property type="entry name" value="BlueCu_1"/>
</dbReference>
<dbReference type="BioCyc" id="CNIT1237085:G1324-828-MONOMER"/>
<dbReference type="Pfam" id="PF00127">
    <property type="entry name" value="Copper-bind"/>
    <property type="match status" value="1"/>
</dbReference>
<dbReference type="PANTHER" id="PTHR36507:SF1">
    <property type="entry name" value="BLL1555 PROTEIN"/>
    <property type="match status" value="1"/>
</dbReference>
<evidence type="ECO:0000313" key="5">
    <source>
        <dbReference type="EMBL" id="AFU57772.1"/>
    </source>
</evidence>
<dbReference type="GO" id="GO:0009055">
    <property type="term" value="F:electron transfer activity"/>
    <property type="evidence" value="ECO:0007669"/>
    <property type="project" value="InterPro"/>
</dbReference>
<dbReference type="AlphaFoldDB" id="K0IIC2"/>
<sequence>MSLIPSLGLSKTQVSGAVVAAIVAASIAIAAMGILAYIRKMEPLKTWLVVYEPASQYGGIFFYSNVIWGSLWVGLFFALRHRQSMSNLRTWLIFFLVSLGIGTGFAKASLDWSQLPTVMQLGSNGEEAAFSTGGQQIANEISIKILEGSSIQGNPAYEPTIVTASRDSVIIWVNEDAAPHTVTSGIGISDPETGNMFDSGSIGKGQKFSLPVSRLEETGTFDYYCTVHPFMKGKIIIE</sequence>
<organism evidence="5 6">
    <name type="scientific">Nitrososphaera gargensis (strain Ga9.2)</name>
    <dbReference type="NCBI Taxonomy" id="1237085"/>
    <lineage>
        <taxon>Archaea</taxon>
        <taxon>Nitrososphaerota</taxon>
        <taxon>Nitrososphaeria</taxon>
        <taxon>Nitrososphaerales</taxon>
        <taxon>Nitrososphaeraceae</taxon>
        <taxon>Nitrososphaera</taxon>
    </lineage>
</organism>
<dbReference type="GeneID" id="13795225"/>
<dbReference type="GO" id="GO:0005507">
    <property type="term" value="F:copper ion binding"/>
    <property type="evidence" value="ECO:0007669"/>
    <property type="project" value="InterPro"/>
</dbReference>
<dbReference type="Proteomes" id="UP000008037">
    <property type="component" value="Chromosome"/>
</dbReference>
<dbReference type="STRING" id="1237085.Ngar_c08300"/>
<feature type="transmembrane region" description="Helical" evidence="3">
    <location>
        <begin position="58"/>
        <end position="79"/>
    </location>
</feature>
<dbReference type="KEGG" id="nga:Ngar_c08300"/>
<dbReference type="RefSeq" id="WP_015018317.1">
    <property type="nucleotide sequence ID" value="NC_018719.1"/>
</dbReference>
<dbReference type="PANTHER" id="PTHR36507">
    <property type="entry name" value="BLL1555 PROTEIN"/>
    <property type="match status" value="1"/>
</dbReference>
<feature type="transmembrane region" description="Helical" evidence="3">
    <location>
        <begin position="12"/>
        <end position="38"/>
    </location>
</feature>